<gene>
    <name evidence="4" type="ORF">GOCE00092_LOCUS16780</name>
</gene>
<comment type="subcellular location">
    <subcellularLocation>
        <location evidence="1">Membrane</location>
    </subcellularLocation>
</comment>
<dbReference type="InterPro" id="IPR008797">
    <property type="entry name" value="PSII_PsbQ"/>
</dbReference>
<dbReference type="Gene3D" id="1.20.120.290">
    <property type="entry name" value="Oxygen-evolving enhancer protein 3 (PsbQ), four-helix up-down bundle"/>
    <property type="match status" value="1"/>
</dbReference>
<dbReference type="GO" id="GO:0015979">
    <property type="term" value="P:photosynthesis"/>
    <property type="evidence" value="ECO:0007669"/>
    <property type="project" value="InterPro"/>
</dbReference>
<dbReference type="EMBL" id="HBGK01032105">
    <property type="protein sequence ID" value="CAD9290738.1"/>
    <property type="molecule type" value="Transcribed_RNA"/>
</dbReference>
<dbReference type="AlphaFoldDB" id="A0A7S1V7Q1"/>
<evidence type="ECO:0000256" key="1">
    <source>
        <dbReference type="ARBA" id="ARBA00004370"/>
    </source>
</evidence>
<name>A0A7S1V7Q1_9STRA</name>
<dbReference type="InterPro" id="IPR023222">
    <property type="entry name" value="PsbQ-like_dom_sf"/>
</dbReference>
<dbReference type="GO" id="GO:0009523">
    <property type="term" value="C:photosystem II"/>
    <property type="evidence" value="ECO:0007669"/>
    <property type="project" value="InterPro"/>
</dbReference>
<proteinExistence type="predicted"/>
<dbReference type="SUPFAM" id="SSF101112">
    <property type="entry name" value="Oxygen-evolving enhancer protein 3"/>
    <property type="match status" value="1"/>
</dbReference>
<evidence type="ECO:0000313" key="4">
    <source>
        <dbReference type="EMBL" id="CAD9290738.1"/>
    </source>
</evidence>
<protein>
    <submittedName>
        <fullName evidence="4">Uncharacterized protein</fullName>
    </submittedName>
</protein>
<sequence>MRKALFTAVCFYGAATRSVGGLSNSYPRSVGVRTKMDTSSSFEPSATTPLKAKCEICPETTREDPDLDRREALFAMLGWAAAVVLPPSAFAAAGAEAKIVIPDVYGAMSDRINRQCLVETLGNRECLVYMDDANKVYQGADSKVLLERIEKASAALATVPQLVEDKKWSKVTGVLTGPLGQLTATMNQLVKLSEKPIAADLAKKTKLDLFAMGAAADKKQGKPILDAHEKATNDLVAFLEAL</sequence>
<dbReference type="Pfam" id="PF05757">
    <property type="entry name" value="PsbQ"/>
    <property type="match status" value="1"/>
</dbReference>
<accession>A0A7S1V7Q1</accession>
<evidence type="ECO:0000256" key="3">
    <source>
        <dbReference type="ARBA" id="ARBA00023136"/>
    </source>
</evidence>
<evidence type="ECO:0000256" key="2">
    <source>
        <dbReference type="ARBA" id="ARBA00023078"/>
    </source>
</evidence>
<keyword evidence="2" id="KW-0793">Thylakoid</keyword>
<dbReference type="GO" id="GO:0019898">
    <property type="term" value="C:extrinsic component of membrane"/>
    <property type="evidence" value="ECO:0007669"/>
    <property type="project" value="InterPro"/>
</dbReference>
<organism evidence="4">
    <name type="scientific">Grammatophora oceanica</name>
    <dbReference type="NCBI Taxonomy" id="210454"/>
    <lineage>
        <taxon>Eukaryota</taxon>
        <taxon>Sar</taxon>
        <taxon>Stramenopiles</taxon>
        <taxon>Ochrophyta</taxon>
        <taxon>Bacillariophyta</taxon>
        <taxon>Fragilariophyceae</taxon>
        <taxon>Fragilariophycidae</taxon>
        <taxon>Rhabdonematales</taxon>
        <taxon>Grammatophoraceae</taxon>
        <taxon>Grammatophora</taxon>
    </lineage>
</organism>
<dbReference type="GO" id="GO:0005509">
    <property type="term" value="F:calcium ion binding"/>
    <property type="evidence" value="ECO:0007669"/>
    <property type="project" value="InterPro"/>
</dbReference>
<keyword evidence="3" id="KW-0472">Membrane</keyword>
<reference evidence="4" key="1">
    <citation type="submission" date="2021-01" db="EMBL/GenBank/DDBJ databases">
        <authorList>
            <person name="Corre E."/>
            <person name="Pelletier E."/>
            <person name="Niang G."/>
            <person name="Scheremetjew M."/>
            <person name="Finn R."/>
            <person name="Kale V."/>
            <person name="Holt S."/>
            <person name="Cochrane G."/>
            <person name="Meng A."/>
            <person name="Brown T."/>
            <person name="Cohen L."/>
        </authorList>
    </citation>
    <scope>NUCLEOTIDE SEQUENCE</scope>
    <source>
        <strain evidence="4">CCMP 410</strain>
    </source>
</reference>